<dbReference type="Proteomes" id="UP000255234">
    <property type="component" value="Unassembled WGS sequence"/>
</dbReference>
<reference evidence="1 2" key="1">
    <citation type="submission" date="2018-06" db="EMBL/GenBank/DDBJ databases">
        <authorList>
            <consortium name="Pathogen Informatics"/>
            <person name="Doyle S."/>
        </authorList>
    </citation>
    <scope>NUCLEOTIDE SEQUENCE [LARGE SCALE GENOMIC DNA]</scope>
    <source>
        <strain evidence="1 2">NCTC10571</strain>
    </source>
</reference>
<protein>
    <submittedName>
        <fullName evidence="1">Uncharacterized protein</fullName>
    </submittedName>
</protein>
<name>A0A378NS67_9FIRM</name>
<accession>A0A378NS67</accession>
<gene>
    <name evidence="1" type="ORF">NCTC10571_01380</name>
</gene>
<dbReference type="AlphaFoldDB" id="A0A378NS67"/>
<proteinExistence type="predicted"/>
<sequence length="189" mass="22838">MIYMNIYIPLLFLYHETKNMKECTKEVPINAYYVNEKSICHKGYLIIQNKGNKLLFCINLFNIGTSNLLDKLNNYFLIEHNNKQYKIYINVCNKIILNRIVLSRSKICKIKSTFNDKRFLFRYRSDKKYPDIDLFIKKKENKNYHLQIYNYRLFPIYNNRSILCQKWISSRCKIIDGVPKAYMIDLRGE</sequence>
<dbReference type="EMBL" id="UGPP01000001">
    <property type="protein sequence ID" value="STY71224.1"/>
    <property type="molecule type" value="Genomic_DNA"/>
</dbReference>
<evidence type="ECO:0000313" key="1">
    <source>
        <dbReference type="EMBL" id="STY71224.1"/>
    </source>
</evidence>
<evidence type="ECO:0000313" key="2">
    <source>
        <dbReference type="Proteomes" id="UP000255234"/>
    </source>
</evidence>
<organism evidence="1 2">
    <name type="scientific">Megamonas hypermegale</name>
    <dbReference type="NCBI Taxonomy" id="158847"/>
    <lineage>
        <taxon>Bacteria</taxon>
        <taxon>Bacillati</taxon>
        <taxon>Bacillota</taxon>
        <taxon>Negativicutes</taxon>
        <taxon>Selenomonadales</taxon>
        <taxon>Selenomonadaceae</taxon>
        <taxon>Megamonas</taxon>
    </lineage>
</organism>